<evidence type="ECO:0000313" key="2">
    <source>
        <dbReference type="Proteomes" id="UP001164250"/>
    </source>
</evidence>
<dbReference type="Proteomes" id="UP001164250">
    <property type="component" value="Chromosome 1"/>
</dbReference>
<evidence type="ECO:0000313" key="1">
    <source>
        <dbReference type="EMBL" id="KAJ0112438.1"/>
    </source>
</evidence>
<name>A0ACC1C9U9_9ROSI</name>
<gene>
    <name evidence="1" type="ORF">Patl1_03459</name>
</gene>
<reference evidence="2" key="1">
    <citation type="journal article" date="2023" name="G3 (Bethesda)">
        <title>Genome assembly and association tests identify interacting loci associated with vigor, precocity, and sex in interspecific pistachio rootstocks.</title>
        <authorList>
            <person name="Palmer W."/>
            <person name="Jacygrad E."/>
            <person name="Sagayaradj S."/>
            <person name="Cavanaugh K."/>
            <person name="Han R."/>
            <person name="Bertier L."/>
            <person name="Beede B."/>
            <person name="Kafkas S."/>
            <person name="Golino D."/>
            <person name="Preece J."/>
            <person name="Michelmore R."/>
        </authorList>
    </citation>
    <scope>NUCLEOTIDE SEQUENCE [LARGE SCALE GENOMIC DNA]</scope>
</reference>
<accession>A0ACC1C9U9</accession>
<comment type="caution">
    <text evidence="1">The sequence shown here is derived from an EMBL/GenBank/DDBJ whole genome shotgun (WGS) entry which is preliminary data.</text>
</comment>
<protein>
    <submittedName>
        <fullName evidence="1">Uncharacterized protein</fullName>
    </submittedName>
</protein>
<dbReference type="EMBL" id="CM047897">
    <property type="protein sequence ID" value="KAJ0112438.1"/>
    <property type="molecule type" value="Genomic_DNA"/>
</dbReference>
<keyword evidence="2" id="KW-1185">Reference proteome</keyword>
<organism evidence="1 2">
    <name type="scientific">Pistacia atlantica</name>
    <dbReference type="NCBI Taxonomy" id="434234"/>
    <lineage>
        <taxon>Eukaryota</taxon>
        <taxon>Viridiplantae</taxon>
        <taxon>Streptophyta</taxon>
        <taxon>Embryophyta</taxon>
        <taxon>Tracheophyta</taxon>
        <taxon>Spermatophyta</taxon>
        <taxon>Magnoliopsida</taxon>
        <taxon>eudicotyledons</taxon>
        <taxon>Gunneridae</taxon>
        <taxon>Pentapetalae</taxon>
        <taxon>rosids</taxon>
        <taxon>malvids</taxon>
        <taxon>Sapindales</taxon>
        <taxon>Anacardiaceae</taxon>
        <taxon>Pistacia</taxon>
    </lineage>
</organism>
<proteinExistence type="predicted"/>
<sequence length="280" mass="32352">MGWPLLGNMVTFIRSFKSSHPDNFICNLVDRYGRTGIYKAYLFGSPSVIVCTPESCRRVLMDDEKFGVGHPESIKQLTGKRLFHSISSAEHKRLRRLTTSPINGHEALAMYIGDSINLESLEKYYTDLVYRFMPPAFNIPGLPFHKGLKAREMLVKIFQRLLDDRRAMRGSDNETESKRGMIDLMMEVVDENGEKLEDEDIEEQEEIIRRRSSTLKGLNLKEIKQMEYLAKVINETLRRSTLSLAIFRQAKVDVAMEGYIIPKGWKVFVWKRGVHMDPET</sequence>